<dbReference type="Gene3D" id="3.30.420.40">
    <property type="match status" value="2"/>
</dbReference>
<dbReference type="AlphaFoldDB" id="A0A1I7FLY7"/>
<name>A0A1I7FLY7_9FLAO</name>
<dbReference type="EMBL" id="FPBK01000002">
    <property type="protein sequence ID" value="SFU37239.1"/>
    <property type="molecule type" value="Genomic_DNA"/>
</dbReference>
<dbReference type="InterPro" id="IPR043129">
    <property type="entry name" value="ATPase_NBD"/>
</dbReference>
<sequence>MILIADAGSTKCDWIGINEQKEPIFKVRTRGINPAILSNKQIMERLTECHELAEIKDTVTEVYFYGAGCGTVISQTEVKAVFQLFFKKATYLQVLEDLDAAVHACTKDAPGIVSILGTGSNCCYYDGEKIITRMPTLGYTIMDDASGNSMGKLLLRAYFFNQLPEHLKTKFEAEFDIDPGIIKENLYKKPNANAYLATYAKFLFQHLEDPFVQELIKSAIESFVDTHINLYLEEAKKYPLHFVGSIAYFSQKQINEVLNKHNMKAGKFVRRPIDELIHIPLRVNI</sequence>
<evidence type="ECO:0000313" key="1">
    <source>
        <dbReference type="EMBL" id="SFU37239.1"/>
    </source>
</evidence>
<dbReference type="OrthoDB" id="871343at2"/>
<keyword evidence="2" id="KW-1185">Reference proteome</keyword>
<dbReference type="STRING" id="1224947.SAMN05216480_10219"/>
<dbReference type="Proteomes" id="UP000199138">
    <property type="component" value="Unassembled WGS sequence"/>
</dbReference>
<reference evidence="2" key="1">
    <citation type="submission" date="2016-10" db="EMBL/GenBank/DDBJ databases">
        <authorList>
            <person name="Varghese N."/>
            <person name="Submissions S."/>
        </authorList>
    </citation>
    <scope>NUCLEOTIDE SEQUENCE [LARGE SCALE GENOMIC DNA]</scope>
    <source>
        <strain evidence="2">CGMCC 1.12333</strain>
    </source>
</reference>
<dbReference type="Gene3D" id="1.10.720.160">
    <property type="match status" value="1"/>
</dbReference>
<dbReference type="CDD" id="cd24079">
    <property type="entry name" value="ASKHA_NBD_PG1100-like"/>
    <property type="match status" value="1"/>
</dbReference>
<proteinExistence type="predicted"/>
<evidence type="ECO:0000313" key="2">
    <source>
        <dbReference type="Proteomes" id="UP000199138"/>
    </source>
</evidence>
<organism evidence="1 2">
    <name type="scientific">Pustulibacterium marinum</name>
    <dbReference type="NCBI Taxonomy" id="1224947"/>
    <lineage>
        <taxon>Bacteria</taxon>
        <taxon>Pseudomonadati</taxon>
        <taxon>Bacteroidota</taxon>
        <taxon>Flavobacteriia</taxon>
        <taxon>Flavobacteriales</taxon>
        <taxon>Flavobacteriaceae</taxon>
        <taxon>Pustulibacterium</taxon>
    </lineage>
</organism>
<protein>
    <submittedName>
        <fullName evidence="1">BadF-type ATPase</fullName>
    </submittedName>
</protein>
<dbReference type="SUPFAM" id="SSF53067">
    <property type="entry name" value="Actin-like ATPase domain"/>
    <property type="match status" value="2"/>
</dbReference>
<dbReference type="RefSeq" id="WP_093023514.1">
    <property type="nucleotide sequence ID" value="NZ_FPBK01000002.1"/>
</dbReference>
<accession>A0A1I7FLY7</accession>
<gene>
    <name evidence="1" type="ORF">SAMN05216480_10219</name>
</gene>